<dbReference type="GO" id="GO:0005737">
    <property type="term" value="C:cytoplasm"/>
    <property type="evidence" value="ECO:0007669"/>
    <property type="project" value="UniProtKB-SubCell"/>
</dbReference>
<feature type="binding site" evidence="6">
    <location>
        <begin position="120"/>
        <end position="123"/>
    </location>
    <ligand>
        <name>substrate</name>
    </ligand>
</feature>
<reference evidence="11 13" key="1">
    <citation type="journal article" date="2016" name="Genome Announc.">
        <title>Complete Genome Sequence of the Amino Acid-Fermenting Clostridium propionicum X2 (DSM 1682).</title>
        <authorList>
            <person name="Poehlein A."/>
            <person name="Schlien K."/>
            <person name="Chowdhury N.P."/>
            <person name="Gottschalk G."/>
            <person name="Buckel W."/>
            <person name="Daniel R."/>
        </authorList>
    </citation>
    <scope>NUCLEOTIDE SEQUENCE [LARGE SCALE GENOMIC DNA]</scope>
    <source>
        <strain evidence="11 13">X2</strain>
    </source>
</reference>
<dbReference type="InterPro" id="IPR022383">
    <property type="entry name" value="Lactate/malate_DH_C"/>
</dbReference>
<comment type="subunit">
    <text evidence="6">Homotetramer.</text>
</comment>
<evidence type="ECO:0000256" key="1">
    <source>
        <dbReference type="ARBA" id="ARBA00004843"/>
    </source>
</evidence>
<dbReference type="GO" id="GO:0006096">
    <property type="term" value="P:glycolytic process"/>
    <property type="evidence" value="ECO:0007669"/>
    <property type="project" value="UniProtKB-UniRule"/>
</dbReference>
<dbReference type="InterPro" id="IPR011304">
    <property type="entry name" value="L-lactate_DH"/>
</dbReference>
<evidence type="ECO:0000256" key="5">
    <source>
        <dbReference type="ARBA" id="ARBA00023027"/>
    </source>
</evidence>
<dbReference type="Pfam" id="PF00056">
    <property type="entry name" value="Ldh_1_N"/>
    <property type="match status" value="1"/>
</dbReference>
<feature type="binding site" evidence="6">
    <location>
        <position position="66"/>
    </location>
    <ligand>
        <name>NAD(+)</name>
        <dbReference type="ChEBI" id="CHEBI:57540"/>
    </ligand>
</feature>
<feature type="binding site" evidence="6 8">
    <location>
        <begin position="118"/>
        <end position="120"/>
    </location>
    <ligand>
        <name>NAD(+)</name>
        <dbReference type="ChEBI" id="CHEBI:57540"/>
    </ligand>
</feature>
<evidence type="ECO:0000256" key="2">
    <source>
        <dbReference type="ARBA" id="ARBA00006054"/>
    </source>
</evidence>
<dbReference type="InterPro" id="IPR015955">
    <property type="entry name" value="Lactate_DH/Glyco_Ohase_4_C"/>
</dbReference>
<dbReference type="EC" id="1.1.1.27" evidence="3 6"/>
<comment type="pathway">
    <text evidence="1 6">Fermentation; pyruvate fermentation to lactate; (S)-lactate from pyruvate: step 1/1.</text>
</comment>
<dbReference type="InterPro" id="IPR001236">
    <property type="entry name" value="Lactate/malate_DH_N"/>
</dbReference>
<proteinExistence type="inferred from homology"/>
<feature type="domain" description="Lactate/malate dehydrogenase C-terminal" evidence="10">
    <location>
        <begin position="145"/>
        <end position="307"/>
    </location>
</feature>
<feature type="binding site" evidence="6">
    <location>
        <position position="14"/>
    </location>
    <ligand>
        <name>NAD(+)</name>
        <dbReference type="ChEBI" id="CHEBI:57540"/>
    </ligand>
</feature>
<feature type="binding site" evidence="6">
    <location>
        <begin position="80"/>
        <end position="81"/>
    </location>
    <ligand>
        <name>NAD(+)</name>
        <dbReference type="ChEBI" id="CHEBI:57540"/>
    </ligand>
</feature>
<dbReference type="Proteomes" id="UP000184204">
    <property type="component" value="Unassembled WGS sequence"/>
</dbReference>
<feature type="binding site" evidence="6">
    <location>
        <begin position="148"/>
        <end position="151"/>
    </location>
    <ligand>
        <name>substrate</name>
    </ligand>
</feature>
<dbReference type="GO" id="GO:0006089">
    <property type="term" value="P:lactate metabolic process"/>
    <property type="evidence" value="ECO:0007669"/>
    <property type="project" value="TreeGrafter"/>
</dbReference>
<keyword evidence="4 6" id="KW-0560">Oxidoreductase</keyword>
<dbReference type="PANTHER" id="PTHR43128">
    <property type="entry name" value="L-2-HYDROXYCARBOXYLATE DEHYDROGENASE (NAD(P)(+))"/>
    <property type="match status" value="1"/>
</dbReference>
<dbReference type="PROSITE" id="PS00064">
    <property type="entry name" value="L_LDH"/>
    <property type="match status" value="1"/>
</dbReference>
<feature type="binding site" evidence="6">
    <location>
        <position position="228"/>
    </location>
    <ligand>
        <name>substrate</name>
    </ligand>
</feature>
<dbReference type="EMBL" id="FQUA01000001">
    <property type="protein sequence ID" value="SHE30176.1"/>
    <property type="molecule type" value="Genomic_DNA"/>
</dbReference>
<evidence type="ECO:0000313" key="14">
    <source>
        <dbReference type="Proteomes" id="UP000184204"/>
    </source>
</evidence>
<dbReference type="NCBIfam" id="TIGR01771">
    <property type="entry name" value="L-LDH-NAD"/>
    <property type="match status" value="1"/>
</dbReference>
<dbReference type="CDD" id="cd05291">
    <property type="entry name" value="HicDH_like"/>
    <property type="match status" value="1"/>
</dbReference>
<accession>A0A0X8VB99</accession>
<evidence type="ECO:0000256" key="8">
    <source>
        <dbReference type="PIRSR" id="PIRSR000102-3"/>
    </source>
</evidence>
<dbReference type="OrthoDB" id="9802969at2"/>
<dbReference type="Pfam" id="PF02866">
    <property type="entry name" value="Ldh_1_C"/>
    <property type="match status" value="1"/>
</dbReference>
<dbReference type="PRINTS" id="PR00086">
    <property type="entry name" value="LLDHDRGNASE"/>
</dbReference>
<feature type="binding site" evidence="6">
    <location>
        <position position="143"/>
    </location>
    <ligand>
        <name>NAD(+)</name>
        <dbReference type="ChEBI" id="CHEBI:57540"/>
    </ligand>
</feature>
<evidence type="ECO:0000256" key="4">
    <source>
        <dbReference type="ARBA" id="ARBA00023002"/>
    </source>
</evidence>
<feature type="binding site" evidence="6 8">
    <location>
        <position position="35"/>
    </location>
    <ligand>
        <name>NAD(+)</name>
        <dbReference type="ChEBI" id="CHEBI:57540"/>
    </ligand>
</feature>
<dbReference type="EMBL" id="CP014223">
    <property type="protein sequence ID" value="AMJ39692.1"/>
    <property type="molecule type" value="Genomic_DNA"/>
</dbReference>
<comment type="function">
    <text evidence="6">Catalyzes the conversion of lactate to pyruvate.</text>
</comment>
<dbReference type="InterPro" id="IPR001557">
    <property type="entry name" value="L-lactate/malate_DH"/>
</dbReference>
<dbReference type="HAMAP" id="MF_00488">
    <property type="entry name" value="Lactate_dehydrog"/>
    <property type="match status" value="1"/>
</dbReference>
<comment type="similarity">
    <text evidence="2 6">Belongs to the LDH/MDH superfamily. LDH family.</text>
</comment>
<feature type="binding site" evidence="6">
    <location>
        <position position="88"/>
    </location>
    <ligand>
        <name>substrate</name>
    </ligand>
</feature>
<dbReference type="SUPFAM" id="SSF56327">
    <property type="entry name" value="LDH C-terminal domain-like"/>
    <property type="match status" value="1"/>
</dbReference>
<evidence type="ECO:0000313" key="13">
    <source>
        <dbReference type="Proteomes" id="UP000068026"/>
    </source>
</evidence>
<keyword evidence="6" id="KW-0963">Cytoplasm</keyword>
<feature type="active site" description="Proton acceptor" evidence="6 7">
    <location>
        <position position="175"/>
    </location>
</feature>
<keyword evidence="5 6" id="KW-0520">NAD</keyword>
<evidence type="ECO:0000256" key="6">
    <source>
        <dbReference type="HAMAP-Rule" id="MF_00488"/>
    </source>
</evidence>
<feature type="binding site" evidence="6">
    <location>
        <position position="101"/>
    </location>
    <ligand>
        <name>NAD(+)</name>
        <dbReference type="ChEBI" id="CHEBI:57540"/>
    </ligand>
</feature>
<reference evidence="13" key="2">
    <citation type="submission" date="2016-01" db="EMBL/GenBank/DDBJ databases">
        <authorList>
            <person name="Poehlein A."/>
            <person name="Schlien K."/>
            <person name="Gottschalk G."/>
            <person name="Buckel W."/>
            <person name="Daniel R."/>
        </authorList>
    </citation>
    <scope>NUCLEOTIDE SEQUENCE [LARGE SCALE GENOMIC DNA]</scope>
    <source>
        <strain evidence="13">X2</strain>
    </source>
</reference>
<evidence type="ECO:0000256" key="7">
    <source>
        <dbReference type="PIRSR" id="PIRSR000102-1"/>
    </source>
</evidence>
<dbReference type="AlphaFoldDB" id="A0A0X8VB99"/>
<dbReference type="Gene3D" id="3.40.50.720">
    <property type="entry name" value="NAD(P)-binding Rossmann-like Domain"/>
    <property type="match status" value="1"/>
</dbReference>
<dbReference type="PANTHER" id="PTHR43128:SF31">
    <property type="entry name" value="L-LACTATE DEHYDROGENASE"/>
    <property type="match status" value="1"/>
</dbReference>
<evidence type="ECO:0000313" key="11">
    <source>
        <dbReference type="EMBL" id="AMJ39692.1"/>
    </source>
</evidence>
<feature type="binding site" evidence="8">
    <location>
        <begin position="10"/>
        <end position="15"/>
    </location>
    <ligand>
        <name>NAD(+)</name>
        <dbReference type="ChEBI" id="CHEBI:57540"/>
    </ligand>
</feature>
<sequence>MKTRSVGIVGVGHVGAHCAYSLAVQGIVDELVLVDINEQKAISECQDLRDSVAYLPHRVEVRTGGYADLKDCDVVVVSVGVITKSNNRLDELNVSIGMVNSFVKQVVDAGFNGIFINITNPCDIIARQVHKLSGFDKSRVFGTGTGLDSSRFKAVLSRETGIDHKSLVAYTMGEHGDSQMAPWSHVTVNGKPLAELAKENDKYKVDQAAVLEEATKGGWVTFAGKGCTEYGISSTLARFVYAIFHDEKVVMPCSTQLNGEYGQNDIFISTPCVIGKNGVEEVFELTLNEEELKAFQHSCDVIRTNIGYINKEA</sequence>
<comment type="caution">
    <text evidence="6">Lacks conserved residue(s) required for the propagation of feature annotation.</text>
</comment>
<reference evidence="14" key="3">
    <citation type="submission" date="2016-11" db="EMBL/GenBank/DDBJ databases">
        <authorList>
            <person name="Jaros S."/>
            <person name="Januszkiewicz K."/>
            <person name="Wedrychowicz H."/>
        </authorList>
    </citation>
    <scope>NUCLEOTIDE SEQUENCE [LARGE SCALE GENOMIC DNA]</scope>
    <source>
        <strain evidence="14">DSM 1682</strain>
    </source>
</reference>
<reference evidence="12" key="4">
    <citation type="submission" date="2016-11" db="EMBL/GenBank/DDBJ databases">
        <authorList>
            <person name="Varghese N."/>
            <person name="Submissions S."/>
        </authorList>
    </citation>
    <scope>NUCLEOTIDE SEQUENCE</scope>
    <source>
        <strain evidence="12">DSM 1682</strain>
    </source>
</reference>
<dbReference type="PIRSF" id="PIRSF000102">
    <property type="entry name" value="Lac_mal_DH"/>
    <property type="match status" value="1"/>
</dbReference>
<dbReference type="SUPFAM" id="SSF51735">
    <property type="entry name" value="NAD(P)-binding Rossmann-fold domains"/>
    <property type="match status" value="1"/>
</dbReference>
<evidence type="ECO:0000259" key="9">
    <source>
        <dbReference type="Pfam" id="PF00056"/>
    </source>
</evidence>
<feature type="domain" description="Lactate/malate dehydrogenase N-terminal" evidence="9">
    <location>
        <begin position="6"/>
        <end position="142"/>
    </location>
</feature>
<evidence type="ECO:0000259" key="10">
    <source>
        <dbReference type="Pfam" id="PF02866"/>
    </source>
</evidence>
<dbReference type="KEGG" id="cpro:CPRO_00680"/>
<protein>
    <recommendedName>
        <fullName evidence="3 6">L-lactate dehydrogenase</fullName>
        <shortName evidence="6">L-LDH</shortName>
        <ecNumber evidence="3 6">1.1.1.27</ecNumber>
    </recommendedName>
</protein>
<feature type="binding site" evidence="6">
    <location>
        <position position="40"/>
    </location>
    <ligand>
        <name>NAD(+)</name>
        <dbReference type="ChEBI" id="CHEBI:57540"/>
    </ligand>
</feature>
<organism evidence="12 14">
    <name type="scientific">Anaerotignum propionicum DSM 1682</name>
    <dbReference type="NCBI Taxonomy" id="991789"/>
    <lineage>
        <taxon>Bacteria</taxon>
        <taxon>Bacillati</taxon>
        <taxon>Bacillota</taxon>
        <taxon>Clostridia</taxon>
        <taxon>Lachnospirales</taxon>
        <taxon>Anaerotignaceae</taxon>
        <taxon>Anaerotignum</taxon>
    </lineage>
</organism>
<evidence type="ECO:0000256" key="3">
    <source>
        <dbReference type="ARBA" id="ARBA00012967"/>
    </source>
</evidence>
<dbReference type="Gene3D" id="3.90.110.10">
    <property type="entry name" value="Lactate dehydrogenase/glycoside hydrolase, family 4, C-terminal"/>
    <property type="match status" value="1"/>
</dbReference>
<keyword evidence="13" id="KW-1185">Reference proteome</keyword>
<dbReference type="InterPro" id="IPR036291">
    <property type="entry name" value="NAD(P)-bd_dom_sf"/>
</dbReference>
<dbReference type="RefSeq" id="WP_066046593.1">
    <property type="nucleotide sequence ID" value="NZ_CP014223.1"/>
</dbReference>
<dbReference type="Proteomes" id="UP000068026">
    <property type="component" value="Chromosome"/>
</dbReference>
<comment type="catalytic activity">
    <reaction evidence="6">
        <text>(S)-lactate + NAD(+) = pyruvate + NADH + H(+)</text>
        <dbReference type="Rhea" id="RHEA:23444"/>
        <dbReference type="ChEBI" id="CHEBI:15361"/>
        <dbReference type="ChEBI" id="CHEBI:15378"/>
        <dbReference type="ChEBI" id="CHEBI:16651"/>
        <dbReference type="ChEBI" id="CHEBI:57540"/>
        <dbReference type="ChEBI" id="CHEBI:57945"/>
        <dbReference type="EC" id="1.1.1.27"/>
    </reaction>
</comment>
<dbReference type="InterPro" id="IPR018177">
    <property type="entry name" value="L-lactate_DH_AS"/>
</dbReference>
<evidence type="ECO:0000313" key="12">
    <source>
        <dbReference type="EMBL" id="SHE30176.1"/>
    </source>
</evidence>
<name>A0A0X8VB99_ANAPI</name>
<dbReference type="GO" id="GO:0004459">
    <property type="term" value="F:L-lactate dehydrogenase (NAD+) activity"/>
    <property type="evidence" value="ECO:0007669"/>
    <property type="project" value="UniProtKB-UniRule"/>
</dbReference>
<gene>
    <name evidence="6" type="primary">ldh</name>
    <name evidence="11" type="synonym">ldhB</name>
    <name evidence="11" type="ORF">CPRO_00680</name>
    <name evidence="12" type="ORF">SAMN02745151_00290</name>
</gene>
<comment type="subcellular location">
    <subcellularLocation>
        <location evidence="6">Cytoplasm</location>
    </subcellularLocation>
</comment>